<comment type="caution">
    <text evidence="2">The sequence shown here is derived from an EMBL/GenBank/DDBJ whole genome shotgun (WGS) entry which is preliminary data.</text>
</comment>
<dbReference type="InterPro" id="IPR032710">
    <property type="entry name" value="NTF2-like_dom_sf"/>
</dbReference>
<sequence length="137" mass="14704">MTPATHALSHAAFDEVRLLHVMIEDWFNARVPARDLEPLLARFSDDFSMVGIGGMRLDKPALARFFASAHGGRPGLRIEVAELAAIALPGDACAVRYREDQTDAAGLSTRREALAVLVIGPGGELHWTALQETSVGG</sequence>
<protein>
    <submittedName>
        <fullName evidence="2">DUF4440 domain-containing protein</fullName>
    </submittedName>
</protein>
<dbReference type="InterPro" id="IPR027843">
    <property type="entry name" value="DUF4440"/>
</dbReference>
<feature type="domain" description="DUF4440" evidence="1">
    <location>
        <begin position="25"/>
        <end position="116"/>
    </location>
</feature>
<evidence type="ECO:0000313" key="3">
    <source>
        <dbReference type="Proteomes" id="UP001605261"/>
    </source>
</evidence>
<dbReference type="InterPro" id="IPR016918">
    <property type="entry name" value="UCP029394"/>
</dbReference>
<dbReference type="RefSeq" id="WP_394162265.1">
    <property type="nucleotide sequence ID" value="NZ_JBHGCJ010000003.1"/>
</dbReference>
<accession>A0ABW7CVE8</accession>
<proteinExistence type="predicted"/>
<keyword evidence="3" id="KW-1185">Reference proteome</keyword>
<dbReference type="Pfam" id="PF14534">
    <property type="entry name" value="DUF4440"/>
    <property type="match status" value="1"/>
</dbReference>
<dbReference type="Gene3D" id="3.10.450.50">
    <property type="match status" value="1"/>
</dbReference>
<name>A0ABW7CVE8_9GAMM</name>
<evidence type="ECO:0000313" key="2">
    <source>
        <dbReference type="EMBL" id="MFG6108850.1"/>
    </source>
</evidence>
<gene>
    <name evidence="2" type="ORF">ACEU0G_002844</name>
</gene>
<dbReference type="SUPFAM" id="SSF54427">
    <property type="entry name" value="NTF2-like"/>
    <property type="match status" value="1"/>
</dbReference>
<reference evidence="2 3" key="1">
    <citation type="submission" date="2024-09" db="EMBL/GenBank/DDBJ databases">
        <authorList>
            <consortium name="All-Russian atlas of soil microorganisms"/>
            <consortium name="as a basis for the search for new antimicrobial producers and enzymes with unique properties"/>
            <person name="Sokolova E.A."/>
            <person name="Voronina E.N."/>
        </authorList>
    </citation>
    <scope>NUCLEOTIDE SEQUENCE [LARGE SCALE GENOMIC DNA]</scope>
    <source>
        <strain evidence="2 3">AF-22b-331.1</strain>
    </source>
</reference>
<organism evidence="2 3">
    <name type="scientific">Stenotrophomonas nematodicola</name>
    <dbReference type="NCBI Taxonomy" id="2656746"/>
    <lineage>
        <taxon>Bacteria</taxon>
        <taxon>Pseudomonadati</taxon>
        <taxon>Pseudomonadota</taxon>
        <taxon>Gammaproteobacteria</taxon>
        <taxon>Lysobacterales</taxon>
        <taxon>Lysobacteraceae</taxon>
        <taxon>Stenotrophomonas</taxon>
    </lineage>
</organism>
<evidence type="ECO:0000259" key="1">
    <source>
        <dbReference type="Pfam" id="PF14534"/>
    </source>
</evidence>
<dbReference type="Proteomes" id="UP001605261">
    <property type="component" value="Unassembled WGS sequence"/>
</dbReference>
<dbReference type="PIRSF" id="PIRSF029394">
    <property type="entry name" value="UCP029394"/>
    <property type="match status" value="1"/>
</dbReference>
<dbReference type="EMBL" id="JBHGCJ010000003">
    <property type="protein sequence ID" value="MFG6108850.1"/>
    <property type="molecule type" value="Genomic_DNA"/>
</dbReference>